<dbReference type="CDD" id="cd16922">
    <property type="entry name" value="HATPase_EvgS-ArcB-TorS-like"/>
    <property type="match status" value="1"/>
</dbReference>
<proteinExistence type="predicted"/>
<dbReference type="InterPro" id="IPR004358">
    <property type="entry name" value="Sig_transdc_His_kin-like_C"/>
</dbReference>
<evidence type="ECO:0000256" key="1">
    <source>
        <dbReference type="ARBA" id="ARBA00000085"/>
    </source>
</evidence>
<dbReference type="SUPFAM" id="SSF47384">
    <property type="entry name" value="Homodimeric domain of signal transducing histidine kinase"/>
    <property type="match status" value="1"/>
</dbReference>
<dbReference type="Pfam" id="PF00512">
    <property type="entry name" value="HisKA"/>
    <property type="match status" value="1"/>
</dbReference>
<sequence length="1489" mass="165675">MFRVFWAVLSCLGFLTLLSSPCAALELDGRFDRLNTKHGLSQSHVLCMIQDSVGFIWIGNYTGLNRYDGKSVKIYKHDLDDEHSLSDHNVRSLLEDSKGRLWVGTKTGGLNLFDRSTETFRHFKHDPSDPDSLSGNSVRALYEDSRGRIWVGTFDGLNRFDPETGTFTHYKHEPADPKSLSSNEVRAIREDADGHLWVGTEKGLNRFHPKTGTFTRFLHVPGDSRSLRNDVVLSLFAEKPGELWVGTEEGGLSLLDMETGAFRHFLRPIEVDSIYKDSRGVFWVGTEQGLARRAPGDSGQGPWRFDFFRHNPYDPKSLPDNEVRVIFEDHSGVLWIGTYGNGACRVPPKMQAFGLYRNKPWDRNSLAGPVVPTVWGGKRYLWIGNLNSGLNRVDRSSGEIRHFSKANGALPTDKINYICGGTDDLLWVGTLDAGLLALERPSGRIKAVYRHEPDNPRSLSMDNIWYVLEDSRGDIWAGTSKRGLNRLDRSTGIVTRYLHSDDDPASLSHNRVRNIYEDSQGTIWVGTNGGLNRFDPDIDGFTHWRSDPDNPNALSNDRVTPIVQDVDGKLWVGTDMGLNRLDDPEKGIFSRVTMADGLASDAIQGMQLDADGHLWGSTFKGLFRLDPKTRDIVTFEAPDGLQGNEFWMDAYTTTEDGAMAFGGTKGLTIFHPDNVRTNTTPPPVVITGFKIMNKPARLPKSITWTKNITISHEDSFFSFSFAALDYHNPEENHFQYMLEGFDREWVDAGTSNVATYTNFDHGHYVFRVRAANSDGVWNETGASVELVITPPYWKTWWFRVLFLGAVFVTGYFIFRRRVRAIEQQRKTLIQEVDARTEDLRHEVEEHKKTMGELREATIAAEEANTSKSVFLTTMSHEIRTPLNAIIGTADLLTETDMSSQQMRYVELLQSSGETLLAIINDILDFSKIEAGQVHLENIRFRLRQEVENAATTLSAHAGSKGLELLCRVAPDVPDTVQGDPTRLRQVLLNLLSNAVKFTESGEVMVDVAPAPNDEGGDMLLFTVRDTGVGIDPRKLDSVFDVFHQADSSTTRRYGGTGLGLAICRRLVGLMGGRIWVSSEPEKGSVFSFTARLSEAPPLGAATVPDLSNMLVLVVDDNASGRGVLREILELWGAEVREASNAEKAMQELQGSGTRSFDILFVDQLMPGKDGIALTRSIRDSGDGTPVVILSQGYLDCSSVLKDMQQVTCCQKPLKNKDLVRSVAVVLGQPSETGSGAEKPDNVLPPMRILVAEDNPSNREIVRLFLSDSPVTVDMTENGEQALKRLEQNHYDVVLMDMEMPVMDGYEATTAIRAAEAQDSMRPYTPVVALTAHSFAEHRDRCHKVGCDDYLVKPVKKDTLRDALLRFAPAASGPSDTAGSTGSGENPAMDADATVYEVVPKIFRDLIPRFLTHSLDDCRDMETALSAKDYEEVRRLGHKVGGAAYGFGMTRLGKTCKLVETLAEAKDDLALRKLVAELFSYFDKVEVSFE</sequence>
<feature type="coiled-coil region" evidence="13">
    <location>
        <begin position="829"/>
        <end position="856"/>
    </location>
</feature>
<dbReference type="PROSITE" id="PS50894">
    <property type="entry name" value="HPT"/>
    <property type="match status" value="1"/>
</dbReference>
<evidence type="ECO:0000256" key="12">
    <source>
        <dbReference type="PROSITE-ProRule" id="PRU00169"/>
    </source>
</evidence>
<evidence type="ECO:0000256" key="3">
    <source>
        <dbReference type="ARBA" id="ARBA00022553"/>
    </source>
</evidence>
<feature type="signal peptide" evidence="14">
    <location>
        <begin position="1"/>
        <end position="24"/>
    </location>
</feature>
<accession>A0A6N6N5M8</accession>
<dbReference type="Gene3D" id="1.10.287.130">
    <property type="match status" value="1"/>
</dbReference>
<dbReference type="InterPro" id="IPR005467">
    <property type="entry name" value="His_kinase_dom"/>
</dbReference>
<feature type="modified residue" description="4-aspartylphosphate" evidence="12">
    <location>
        <position position="1296"/>
    </location>
</feature>
<dbReference type="CDD" id="cd17546">
    <property type="entry name" value="REC_hyHK_CKI1_RcsC-like"/>
    <property type="match status" value="1"/>
</dbReference>
<dbReference type="PROSITE" id="PS50109">
    <property type="entry name" value="HIS_KIN"/>
    <property type="match status" value="1"/>
</dbReference>
<evidence type="ECO:0000259" key="15">
    <source>
        <dbReference type="PROSITE" id="PS50109"/>
    </source>
</evidence>
<dbReference type="InterPro" id="IPR011047">
    <property type="entry name" value="Quinoprotein_ADH-like_sf"/>
</dbReference>
<dbReference type="Pfam" id="PF02518">
    <property type="entry name" value="HATPase_c"/>
    <property type="match status" value="1"/>
</dbReference>
<dbReference type="FunFam" id="1.10.287.130:FF:000002">
    <property type="entry name" value="Two-component osmosensing histidine kinase"/>
    <property type="match status" value="1"/>
</dbReference>
<evidence type="ECO:0000256" key="8">
    <source>
        <dbReference type="ARBA" id="ARBA00023012"/>
    </source>
</evidence>
<dbReference type="InterPro" id="IPR011123">
    <property type="entry name" value="Y_Y_Y"/>
</dbReference>
<dbReference type="PROSITE" id="PS50110">
    <property type="entry name" value="RESPONSE_REGULATORY"/>
    <property type="match status" value="2"/>
</dbReference>
<dbReference type="SUPFAM" id="SSF63829">
    <property type="entry name" value="Calcium-dependent phosphotriesterase"/>
    <property type="match status" value="1"/>
</dbReference>
<evidence type="ECO:0000259" key="16">
    <source>
        <dbReference type="PROSITE" id="PS50110"/>
    </source>
</evidence>
<dbReference type="InterPro" id="IPR036641">
    <property type="entry name" value="HPT_dom_sf"/>
</dbReference>
<comment type="caution">
    <text evidence="18">The sequence shown here is derived from an EMBL/GenBank/DDBJ whole genome shotgun (WGS) entry which is preliminary data.</text>
</comment>
<keyword evidence="6" id="KW-0418">Kinase</keyword>
<protein>
    <recommendedName>
        <fullName evidence="10">Sensory/regulatory protein RpfC</fullName>
        <ecNumber evidence="2">2.7.13.3</ecNumber>
    </recommendedName>
</protein>
<keyword evidence="8" id="KW-0902">Two-component regulatory system</keyword>
<evidence type="ECO:0000256" key="4">
    <source>
        <dbReference type="ARBA" id="ARBA00022679"/>
    </source>
</evidence>
<dbReference type="PRINTS" id="PR00344">
    <property type="entry name" value="BCTRLSENSOR"/>
</dbReference>
<dbReference type="SMART" id="SM00448">
    <property type="entry name" value="REC"/>
    <property type="match status" value="2"/>
</dbReference>
<dbReference type="Gene3D" id="3.30.565.10">
    <property type="entry name" value="Histidine kinase-like ATPase, C-terminal domain"/>
    <property type="match status" value="1"/>
</dbReference>
<dbReference type="Gene3D" id="3.40.50.2300">
    <property type="match status" value="2"/>
</dbReference>
<dbReference type="SUPFAM" id="SSF52172">
    <property type="entry name" value="CheY-like"/>
    <property type="match status" value="2"/>
</dbReference>
<dbReference type="GO" id="GO:0000155">
    <property type="term" value="F:phosphorelay sensor kinase activity"/>
    <property type="evidence" value="ECO:0007669"/>
    <property type="project" value="InterPro"/>
</dbReference>
<dbReference type="InterPro" id="IPR015943">
    <property type="entry name" value="WD40/YVTN_repeat-like_dom_sf"/>
</dbReference>
<evidence type="ECO:0000256" key="7">
    <source>
        <dbReference type="ARBA" id="ARBA00022840"/>
    </source>
</evidence>
<feature type="modified residue" description="4-aspartylphosphate" evidence="12">
    <location>
        <position position="1162"/>
    </location>
</feature>
<comment type="subunit">
    <text evidence="9">At low DSF concentrations, interacts with RpfF.</text>
</comment>
<gene>
    <name evidence="18" type="ORF">F8A88_00475</name>
</gene>
<dbReference type="Gene3D" id="2.130.10.10">
    <property type="entry name" value="YVTN repeat-like/Quinoprotein amine dehydrogenase"/>
    <property type="match status" value="3"/>
</dbReference>
<dbReference type="InterPro" id="IPR013783">
    <property type="entry name" value="Ig-like_fold"/>
</dbReference>
<feature type="domain" description="Response regulatory" evidence="16">
    <location>
        <begin position="1110"/>
        <end position="1226"/>
    </location>
</feature>
<dbReference type="InterPro" id="IPR036097">
    <property type="entry name" value="HisK_dim/P_sf"/>
</dbReference>
<keyword evidence="14" id="KW-0732">Signal</keyword>
<keyword evidence="3 12" id="KW-0597">Phosphoprotein</keyword>
<dbReference type="CDD" id="cd00082">
    <property type="entry name" value="HisKA"/>
    <property type="match status" value="1"/>
</dbReference>
<dbReference type="InterPro" id="IPR011006">
    <property type="entry name" value="CheY-like_superfamily"/>
</dbReference>
<dbReference type="InterPro" id="IPR003594">
    <property type="entry name" value="HATPase_dom"/>
</dbReference>
<organism evidence="18 19">
    <name type="scientific">Pseudodesulfovibrio senegalensis</name>
    <dbReference type="NCBI Taxonomy" id="1721087"/>
    <lineage>
        <taxon>Bacteria</taxon>
        <taxon>Pseudomonadati</taxon>
        <taxon>Thermodesulfobacteriota</taxon>
        <taxon>Desulfovibrionia</taxon>
        <taxon>Desulfovibrionales</taxon>
        <taxon>Desulfovibrionaceae</taxon>
    </lineage>
</organism>
<dbReference type="Gene3D" id="1.20.120.160">
    <property type="entry name" value="HPT domain"/>
    <property type="match status" value="1"/>
</dbReference>
<dbReference type="PANTHER" id="PTHR45339">
    <property type="entry name" value="HYBRID SIGNAL TRANSDUCTION HISTIDINE KINASE J"/>
    <property type="match status" value="1"/>
</dbReference>
<reference evidence="18 19" key="1">
    <citation type="journal article" date="2017" name="Int. J. Syst. Evol. Microbiol.">
        <title>Desulfovibrio senegalensis sp. nov., a mesophilic sulfate reducer isolated from marine sediment.</title>
        <authorList>
            <person name="Thioye A."/>
            <person name="Gam Z.B.A."/>
            <person name="Mbengue M."/>
            <person name="Cayol J.L."/>
            <person name="Joseph-Bartoli M."/>
            <person name="Toure-Kane C."/>
            <person name="Labat M."/>
        </authorList>
    </citation>
    <scope>NUCLEOTIDE SEQUENCE [LARGE SCALE GENOMIC DNA]</scope>
    <source>
        <strain evidence="18 19">DSM 101509</strain>
    </source>
</reference>
<dbReference type="SUPFAM" id="SSF55874">
    <property type="entry name" value="ATPase domain of HSP90 chaperone/DNA topoisomerase II/histidine kinase"/>
    <property type="match status" value="1"/>
</dbReference>
<dbReference type="EC" id="2.7.13.3" evidence="2"/>
<keyword evidence="13" id="KW-0175">Coiled coil</keyword>
<keyword evidence="4" id="KW-0808">Transferase</keyword>
<dbReference type="PANTHER" id="PTHR45339:SF5">
    <property type="entry name" value="HISTIDINE KINASE"/>
    <property type="match status" value="1"/>
</dbReference>
<evidence type="ECO:0000259" key="17">
    <source>
        <dbReference type="PROSITE" id="PS50894"/>
    </source>
</evidence>
<evidence type="ECO:0000313" key="19">
    <source>
        <dbReference type="Proteomes" id="UP000438699"/>
    </source>
</evidence>
<dbReference type="SUPFAM" id="SSF47226">
    <property type="entry name" value="Histidine-containing phosphotransfer domain, HPT domain"/>
    <property type="match status" value="1"/>
</dbReference>
<dbReference type="SMART" id="SM00388">
    <property type="entry name" value="HisKA"/>
    <property type="match status" value="1"/>
</dbReference>
<dbReference type="EMBL" id="WAIE01000001">
    <property type="protein sequence ID" value="KAB1442785.1"/>
    <property type="molecule type" value="Genomic_DNA"/>
</dbReference>
<dbReference type="SUPFAM" id="SSF50998">
    <property type="entry name" value="Quinoprotein alcohol dehydrogenase-like"/>
    <property type="match status" value="1"/>
</dbReference>
<evidence type="ECO:0000256" key="9">
    <source>
        <dbReference type="ARBA" id="ARBA00064003"/>
    </source>
</evidence>
<name>A0A6N6N5M8_9BACT</name>
<dbReference type="Pfam" id="PF07495">
    <property type="entry name" value="Y_Y_Y"/>
    <property type="match status" value="1"/>
</dbReference>
<dbReference type="FunFam" id="2.60.40.10:FF:000791">
    <property type="entry name" value="Two-component system sensor histidine kinase/response regulator"/>
    <property type="match status" value="1"/>
</dbReference>
<evidence type="ECO:0000313" key="18">
    <source>
        <dbReference type="EMBL" id="KAB1442785.1"/>
    </source>
</evidence>
<evidence type="ECO:0000256" key="5">
    <source>
        <dbReference type="ARBA" id="ARBA00022741"/>
    </source>
</evidence>
<evidence type="ECO:0000256" key="6">
    <source>
        <dbReference type="ARBA" id="ARBA00022777"/>
    </source>
</evidence>
<feature type="domain" description="Histidine kinase" evidence="15">
    <location>
        <begin position="873"/>
        <end position="1094"/>
    </location>
</feature>
<dbReference type="Pfam" id="PF00072">
    <property type="entry name" value="Response_reg"/>
    <property type="match status" value="2"/>
</dbReference>
<evidence type="ECO:0000256" key="13">
    <source>
        <dbReference type="SAM" id="Coils"/>
    </source>
</evidence>
<dbReference type="Pfam" id="PF01627">
    <property type="entry name" value="Hpt"/>
    <property type="match status" value="1"/>
</dbReference>
<dbReference type="Gene3D" id="2.60.40.10">
    <property type="entry name" value="Immunoglobulins"/>
    <property type="match status" value="1"/>
</dbReference>
<dbReference type="GO" id="GO:0005524">
    <property type="term" value="F:ATP binding"/>
    <property type="evidence" value="ECO:0007669"/>
    <property type="project" value="UniProtKB-KW"/>
</dbReference>
<dbReference type="InterPro" id="IPR036890">
    <property type="entry name" value="HATPase_C_sf"/>
</dbReference>
<dbReference type="OrthoDB" id="9778496at2"/>
<evidence type="ECO:0000256" key="14">
    <source>
        <dbReference type="SAM" id="SignalP"/>
    </source>
</evidence>
<feature type="chain" id="PRO_5026947182" description="Sensory/regulatory protein RpfC" evidence="14">
    <location>
        <begin position="25"/>
        <end position="1489"/>
    </location>
</feature>
<feature type="modified residue" description="Phosphohistidine" evidence="11">
    <location>
        <position position="1437"/>
    </location>
</feature>
<dbReference type="FunFam" id="3.30.565.10:FF:000010">
    <property type="entry name" value="Sensor histidine kinase RcsC"/>
    <property type="match status" value="1"/>
</dbReference>
<dbReference type="GO" id="GO:0005886">
    <property type="term" value="C:plasma membrane"/>
    <property type="evidence" value="ECO:0007669"/>
    <property type="project" value="UniProtKB-SubCell"/>
</dbReference>
<feature type="domain" description="HPt" evidence="17">
    <location>
        <begin position="1398"/>
        <end position="1489"/>
    </location>
</feature>
<evidence type="ECO:0000256" key="11">
    <source>
        <dbReference type="PROSITE-ProRule" id="PRU00110"/>
    </source>
</evidence>
<comment type="catalytic activity">
    <reaction evidence="1">
        <text>ATP + protein L-histidine = ADP + protein N-phospho-L-histidine.</text>
        <dbReference type="EC" id="2.7.13.3"/>
    </reaction>
</comment>
<dbReference type="RefSeq" id="WP_151148976.1">
    <property type="nucleotide sequence ID" value="NZ_WAIE01000001.1"/>
</dbReference>
<dbReference type="InterPro" id="IPR011110">
    <property type="entry name" value="Reg_prop"/>
</dbReference>
<evidence type="ECO:0000256" key="10">
    <source>
        <dbReference type="ARBA" id="ARBA00068150"/>
    </source>
</evidence>
<keyword evidence="19" id="KW-1185">Reference proteome</keyword>
<dbReference type="InterPro" id="IPR003661">
    <property type="entry name" value="HisK_dim/P_dom"/>
</dbReference>
<keyword evidence="5" id="KW-0547">Nucleotide-binding</keyword>
<feature type="domain" description="Response regulatory" evidence="16">
    <location>
        <begin position="1247"/>
        <end position="1367"/>
    </location>
</feature>
<keyword evidence="7" id="KW-0067">ATP-binding</keyword>
<dbReference type="CDD" id="cd00156">
    <property type="entry name" value="REC"/>
    <property type="match status" value="1"/>
</dbReference>
<dbReference type="Proteomes" id="UP000438699">
    <property type="component" value="Unassembled WGS sequence"/>
</dbReference>
<dbReference type="InterPro" id="IPR008207">
    <property type="entry name" value="Sig_transdc_His_kin_Hpt_dom"/>
</dbReference>
<evidence type="ECO:0000256" key="2">
    <source>
        <dbReference type="ARBA" id="ARBA00012438"/>
    </source>
</evidence>
<dbReference type="InterPro" id="IPR001789">
    <property type="entry name" value="Sig_transdc_resp-reg_receiver"/>
</dbReference>
<dbReference type="Pfam" id="PF07494">
    <property type="entry name" value="Reg_prop"/>
    <property type="match status" value="5"/>
</dbReference>
<dbReference type="SMART" id="SM00387">
    <property type="entry name" value="HATPase_c"/>
    <property type="match status" value="1"/>
</dbReference>